<reference evidence="2" key="1">
    <citation type="submission" date="2017-09" db="EMBL/GenBank/DDBJ databases">
        <title>Depth-based differentiation of microbial function through sediment-hosted aquifers and enrichment of novel symbionts in the deep terrestrial subsurface.</title>
        <authorList>
            <person name="Probst A.J."/>
            <person name="Ladd B."/>
            <person name="Jarett J.K."/>
            <person name="Geller-Mcgrath D.E."/>
            <person name="Sieber C.M.K."/>
            <person name="Emerson J.B."/>
            <person name="Anantharaman K."/>
            <person name="Thomas B.C."/>
            <person name="Malmstrom R."/>
            <person name="Stieglmeier M."/>
            <person name="Klingl A."/>
            <person name="Woyke T."/>
            <person name="Ryan C.M."/>
            <person name="Banfield J.F."/>
        </authorList>
    </citation>
    <scope>NUCLEOTIDE SEQUENCE [LARGE SCALE GENOMIC DNA]</scope>
</reference>
<proteinExistence type="predicted"/>
<evidence type="ECO:0000313" key="1">
    <source>
        <dbReference type="EMBL" id="PIR90494.1"/>
    </source>
</evidence>
<dbReference type="Proteomes" id="UP000230132">
    <property type="component" value="Unassembled WGS sequence"/>
</dbReference>
<evidence type="ECO:0008006" key="3">
    <source>
        <dbReference type="Google" id="ProtNLM"/>
    </source>
</evidence>
<evidence type="ECO:0000313" key="2">
    <source>
        <dbReference type="Proteomes" id="UP000230132"/>
    </source>
</evidence>
<dbReference type="EMBL" id="PFAX01000019">
    <property type="protein sequence ID" value="PIR90494.1"/>
    <property type="molecule type" value="Genomic_DNA"/>
</dbReference>
<sequence length="111" mass="12879">MPAKYKFAKNEIEEMKAMHLDPKIKIDKICKKFRVSDDTVARAMRRYGVPMRVTVSTDVHYWDRSYRNNSPGNLVLLCPNHHREAYLGIITKDNFKEVKKKNLRGGPVVGC</sequence>
<name>A0A2H0UUF2_9BACT</name>
<protein>
    <recommendedName>
        <fullName evidence="3">HNH nuclease domain-containing protein</fullName>
    </recommendedName>
</protein>
<accession>A0A2H0UUF2</accession>
<dbReference type="Gene3D" id="1.10.10.60">
    <property type="entry name" value="Homeodomain-like"/>
    <property type="match status" value="1"/>
</dbReference>
<dbReference type="AlphaFoldDB" id="A0A2H0UUF2"/>
<organism evidence="1 2">
    <name type="scientific">bacterium (Candidatus Gribaldobacteria) CG10_big_fil_rev_8_21_14_0_10_37_21</name>
    <dbReference type="NCBI Taxonomy" id="2014275"/>
    <lineage>
        <taxon>Bacteria</taxon>
        <taxon>Candidatus Gribaldobacteria</taxon>
    </lineage>
</organism>
<gene>
    <name evidence="1" type="ORF">COU05_01780</name>
</gene>
<comment type="caution">
    <text evidence="1">The sequence shown here is derived from an EMBL/GenBank/DDBJ whole genome shotgun (WGS) entry which is preliminary data.</text>
</comment>